<reference evidence="2" key="1">
    <citation type="submission" date="2010-08" db="EMBL/GenBank/DDBJ databases">
        <authorList>
            <consortium name="Caenorhabditis japonica Sequencing Consortium"/>
            <person name="Wilson R.K."/>
        </authorList>
    </citation>
    <scope>NUCLEOTIDE SEQUENCE [LARGE SCALE GENOMIC DNA]</scope>
    <source>
        <strain evidence="2">DF5081</strain>
    </source>
</reference>
<dbReference type="Proteomes" id="UP000005237">
    <property type="component" value="Unassembled WGS sequence"/>
</dbReference>
<dbReference type="AlphaFoldDB" id="A0A8R1EDG4"/>
<protein>
    <submittedName>
        <fullName evidence="1">Uncharacterized protein</fullName>
    </submittedName>
</protein>
<evidence type="ECO:0000313" key="1">
    <source>
        <dbReference type="EnsemblMetazoa" id="CJA32773.1"/>
    </source>
</evidence>
<accession>A0A8R1EDG4</accession>
<dbReference type="EnsemblMetazoa" id="CJA32773.1">
    <property type="protein sequence ID" value="CJA32773.1"/>
    <property type="gene ID" value="WBGene00208620"/>
</dbReference>
<reference evidence="1" key="2">
    <citation type="submission" date="2022-06" db="UniProtKB">
        <authorList>
            <consortium name="EnsemblMetazoa"/>
        </authorList>
    </citation>
    <scope>IDENTIFICATION</scope>
    <source>
        <strain evidence="1">DF5081</strain>
    </source>
</reference>
<proteinExistence type="predicted"/>
<keyword evidence="2" id="KW-1185">Reference proteome</keyword>
<evidence type="ECO:0000313" key="2">
    <source>
        <dbReference type="Proteomes" id="UP000005237"/>
    </source>
</evidence>
<organism evidence="1 2">
    <name type="scientific">Caenorhabditis japonica</name>
    <dbReference type="NCBI Taxonomy" id="281687"/>
    <lineage>
        <taxon>Eukaryota</taxon>
        <taxon>Metazoa</taxon>
        <taxon>Ecdysozoa</taxon>
        <taxon>Nematoda</taxon>
        <taxon>Chromadorea</taxon>
        <taxon>Rhabditida</taxon>
        <taxon>Rhabditina</taxon>
        <taxon>Rhabditomorpha</taxon>
        <taxon>Rhabditoidea</taxon>
        <taxon>Rhabditidae</taxon>
        <taxon>Peloderinae</taxon>
        <taxon>Caenorhabditis</taxon>
    </lineage>
</organism>
<name>A0A8R1EDG4_CAEJA</name>
<sequence>MKNETIQFSTDDVIEEQFRKWPSLLFKKKKSKHIVNASSSSSYFYQKNDEDGPSTVIQKWKSKAKQSNEQ</sequence>